<evidence type="ECO:0000313" key="2">
    <source>
        <dbReference type="Proteomes" id="UP000004881"/>
    </source>
</evidence>
<comment type="caution">
    <text evidence="1">The sequence shown here is derived from an EMBL/GenBank/DDBJ whole genome shotgun (WGS) entry which is preliminary data.</text>
</comment>
<dbReference type="EMBL" id="BAFD01000034">
    <property type="protein sequence ID" value="GAB42975.1"/>
    <property type="molecule type" value="Genomic_DNA"/>
</dbReference>
<sequence>MPVYPVGEVIVRALIVVRLSRVNDATTFPERRLQACRELCAQRGYEVVGVAEDAA</sequence>
<reference evidence="1 2" key="1">
    <citation type="submission" date="2012-02" db="EMBL/GenBank/DDBJ databases">
        <title>Whole genome shotgun sequence of Gordonia terrae NBRC 100016.</title>
        <authorList>
            <person name="Takarada H."/>
            <person name="Hosoyama A."/>
            <person name="Tsuchikane K."/>
            <person name="Katsumata H."/>
            <person name="Yamazaki S."/>
            <person name="Fujita N."/>
        </authorList>
    </citation>
    <scope>NUCLEOTIDE SEQUENCE [LARGE SCALE GENOMIC DNA]</scope>
    <source>
        <strain evidence="1 2">NBRC 100016</strain>
    </source>
</reference>
<keyword evidence="2" id="KW-1185">Reference proteome</keyword>
<proteinExistence type="predicted"/>
<evidence type="ECO:0000313" key="1">
    <source>
        <dbReference type="EMBL" id="GAB42975.1"/>
    </source>
</evidence>
<protein>
    <recommendedName>
        <fullName evidence="3">Resolvase/invertase-type recombinase catalytic domain-containing protein</fullName>
    </recommendedName>
</protein>
<gene>
    <name evidence="1" type="ORF">GOTRE_034_00160</name>
</gene>
<organism evidence="1 2">
    <name type="scientific">Gordonia terrae NBRC 100016</name>
    <dbReference type="NCBI Taxonomy" id="1089454"/>
    <lineage>
        <taxon>Bacteria</taxon>
        <taxon>Bacillati</taxon>
        <taxon>Actinomycetota</taxon>
        <taxon>Actinomycetes</taxon>
        <taxon>Mycobacteriales</taxon>
        <taxon>Gordoniaceae</taxon>
        <taxon>Gordonia</taxon>
    </lineage>
</organism>
<evidence type="ECO:0008006" key="3">
    <source>
        <dbReference type="Google" id="ProtNLM"/>
    </source>
</evidence>
<dbReference type="Proteomes" id="UP000004881">
    <property type="component" value="Unassembled WGS sequence"/>
</dbReference>
<accession>A0ABQ0HAS0</accession>
<name>A0ABQ0HAS0_9ACTN</name>